<protein>
    <submittedName>
        <fullName evidence="2">ThiJ/PfpI family protein</fullName>
    </submittedName>
</protein>
<dbReference type="CDD" id="cd03139">
    <property type="entry name" value="GATase1_PfpI_2"/>
    <property type="match status" value="1"/>
</dbReference>
<evidence type="ECO:0000313" key="3">
    <source>
        <dbReference type="Proteomes" id="UP001201262"/>
    </source>
</evidence>
<dbReference type="InterPro" id="IPR052158">
    <property type="entry name" value="INH-QAR"/>
</dbReference>
<evidence type="ECO:0000313" key="2">
    <source>
        <dbReference type="EMBL" id="KAH8689050.1"/>
    </source>
</evidence>
<accession>A0AAD4KDE9</accession>
<proteinExistence type="predicted"/>
<dbReference type="RefSeq" id="XP_046065476.1">
    <property type="nucleotide sequence ID" value="XM_046218826.1"/>
</dbReference>
<dbReference type="InterPro" id="IPR029062">
    <property type="entry name" value="Class_I_gatase-like"/>
</dbReference>
<dbReference type="AlphaFoldDB" id="A0AAD4KDE9"/>
<dbReference type="Gene3D" id="3.40.50.880">
    <property type="match status" value="1"/>
</dbReference>
<evidence type="ECO:0000259" key="1">
    <source>
        <dbReference type="Pfam" id="PF01965"/>
    </source>
</evidence>
<dbReference type="PANTHER" id="PTHR43130">
    <property type="entry name" value="ARAC-FAMILY TRANSCRIPTIONAL REGULATOR"/>
    <property type="match status" value="1"/>
</dbReference>
<comment type="caution">
    <text evidence="2">The sequence shown here is derived from an EMBL/GenBank/DDBJ whole genome shotgun (WGS) entry which is preliminary data.</text>
</comment>
<organism evidence="2 3">
    <name type="scientific">Talaromyces proteolyticus</name>
    <dbReference type="NCBI Taxonomy" id="1131652"/>
    <lineage>
        <taxon>Eukaryota</taxon>
        <taxon>Fungi</taxon>
        <taxon>Dikarya</taxon>
        <taxon>Ascomycota</taxon>
        <taxon>Pezizomycotina</taxon>
        <taxon>Eurotiomycetes</taxon>
        <taxon>Eurotiomycetidae</taxon>
        <taxon>Eurotiales</taxon>
        <taxon>Trichocomaceae</taxon>
        <taxon>Talaromyces</taxon>
        <taxon>Talaromyces sect. Bacilispori</taxon>
    </lineage>
</organism>
<reference evidence="2" key="1">
    <citation type="submission" date="2021-12" db="EMBL/GenBank/DDBJ databases">
        <title>Convergent genome expansion in fungi linked to evolution of root-endophyte symbiosis.</title>
        <authorList>
            <consortium name="DOE Joint Genome Institute"/>
            <person name="Ke Y.-H."/>
            <person name="Bonito G."/>
            <person name="Liao H.-L."/>
            <person name="Looney B."/>
            <person name="Rojas-Flechas A."/>
            <person name="Nash J."/>
            <person name="Hameed K."/>
            <person name="Schadt C."/>
            <person name="Martin F."/>
            <person name="Crous P.W."/>
            <person name="Miettinen O."/>
            <person name="Magnuson J.K."/>
            <person name="Labbe J."/>
            <person name="Jacobson D."/>
            <person name="Doktycz M.J."/>
            <person name="Veneault-Fourrey C."/>
            <person name="Kuo A."/>
            <person name="Mondo S."/>
            <person name="Calhoun S."/>
            <person name="Riley R."/>
            <person name="Ohm R."/>
            <person name="LaButti K."/>
            <person name="Andreopoulos B."/>
            <person name="Pangilinan J."/>
            <person name="Nolan M."/>
            <person name="Tritt A."/>
            <person name="Clum A."/>
            <person name="Lipzen A."/>
            <person name="Daum C."/>
            <person name="Barry K."/>
            <person name="Grigoriev I.V."/>
            <person name="Vilgalys R."/>
        </authorList>
    </citation>
    <scope>NUCLEOTIDE SEQUENCE</scope>
    <source>
        <strain evidence="2">PMI_201</strain>
    </source>
</reference>
<gene>
    <name evidence="2" type="ORF">BGW36DRAFT_402093</name>
</gene>
<dbReference type="EMBL" id="JAJTJA010000016">
    <property type="protein sequence ID" value="KAH8689050.1"/>
    <property type="molecule type" value="Genomic_DNA"/>
</dbReference>
<sequence>MSSEDLPIHYGVVLFPGFQALDVFGPIDAINTLARYKKIEFSIIAATLDPVSTNHAPLFPGQEAKWNPHGSNCGQSILPTHTFDSPPDNLEVLLVPGGAGTRSPQAYEPVVEFIKKTFPSLRYLLTICTGSGLVARSGLLDGRRATTNKRAWDDVITWREQVNWIRKARWVDDGNIWTSSGISAGIDMMLAFIGHIYDEELATTLADRLEYVRSGSWDDDPFA</sequence>
<dbReference type="PANTHER" id="PTHR43130:SF15">
    <property type="entry name" value="THIJ_PFPI FAMILY PROTEIN (AFU_ORTHOLOGUE AFUA_5G14240)"/>
    <property type="match status" value="1"/>
</dbReference>
<dbReference type="Pfam" id="PF01965">
    <property type="entry name" value="DJ-1_PfpI"/>
    <property type="match status" value="1"/>
</dbReference>
<feature type="domain" description="DJ-1/PfpI" evidence="1">
    <location>
        <begin position="12"/>
        <end position="193"/>
    </location>
</feature>
<dbReference type="Proteomes" id="UP001201262">
    <property type="component" value="Unassembled WGS sequence"/>
</dbReference>
<name>A0AAD4KDE9_9EURO</name>
<keyword evidence="3" id="KW-1185">Reference proteome</keyword>
<dbReference type="InterPro" id="IPR002818">
    <property type="entry name" value="DJ-1/PfpI"/>
</dbReference>
<dbReference type="GeneID" id="70249113"/>
<dbReference type="SUPFAM" id="SSF52317">
    <property type="entry name" value="Class I glutamine amidotransferase-like"/>
    <property type="match status" value="1"/>
</dbReference>